<dbReference type="Gene3D" id="2.120.10.30">
    <property type="entry name" value="TolB, C-terminal domain"/>
    <property type="match status" value="3"/>
</dbReference>
<evidence type="ECO:0000256" key="1">
    <source>
        <dbReference type="ARBA" id="ARBA00022737"/>
    </source>
</evidence>
<dbReference type="InterPro" id="IPR011042">
    <property type="entry name" value="6-blade_b-propeller_TolB-like"/>
</dbReference>
<dbReference type="GO" id="GO:0008270">
    <property type="term" value="F:zinc ion binding"/>
    <property type="evidence" value="ECO:0007669"/>
    <property type="project" value="UniProtKB-KW"/>
</dbReference>
<dbReference type="EMBL" id="CAJNOW010003669">
    <property type="protein sequence ID" value="CAF1391481.1"/>
    <property type="molecule type" value="Genomic_DNA"/>
</dbReference>
<dbReference type="Proteomes" id="UP000663834">
    <property type="component" value="Unassembled WGS sequence"/>
</dbReference>
<dbReference type="SMART" id="SM00213">
    <property type="entry name" value="UBQ"/>
    <property type="match status" value="1"/>
</dbReference>
<protein>
    <recommendedName>
        <fullName evidence="2">Ubiquitin-like domain-containing protein</fullName>
    </recommendedName>
</protein>
<accession>A0A815SKH2</accession>
<evidence type="ECO:0000313" key="3">
    <source>
        <dbReference type="EMBL" id="CAF1391481.1"/>
    </source>
</evidence>
<dbReference type="Gene3D" id="3.10.20.90">
    <property type="entry name" value="Phosphatidylinositol 3-kinase Catalytic Subunit, Chain A, domain 1"/>
    <property type="match status" value="1"/>
</dbReference>
<gene>
    <name evidence="4" type="ORF">CJN711_LOCUS26794</name>
    <name evidence="3" type="ORF">KQP761_LOCUS9235</name>
</gene>
<dbReference type="AlphaFoldDB" id="A0A815SKH2"/>
<dbReference type="InterPro" id="IPR029071">
    <property type="entry name" value="Ubiquitin-like_domsf"/>
</dbReference>
<feature type="domain" description="Ubiquitin-like" evidence="2">
    <location>
        <begin position="1"/>
        <end position="72"/>
    </location>
</feature>
<dbReference type="PANTHER" id="PTHR24104:SF25">
    <property type="entry name" value="PROTEIN LIN-41"/>
    <property type="match status" value="1"/>
</dbReference>
<dbReference type="InterPro" id="IPR000626">
    <property type="entry name" value="Ubiquitin-like_dom"/>
</dbReference>
<dbReference type="InterPro" id="IPR050952">
    <property type="entry name" value="TRIM-NHL_E3_ligases"/>
</dbReference>
<organism evidence="4 5">
    <name type="scientific">Rotaria magnacalcarata</name>
    <dbReference type="NCBI Taxonomy" id="392030"/>
    <lineage>
        <taxon>Eukaryota</taxon>
        <taxon>Metazoa</taxon>
        <taxon>Spiralia</taxon>
        <taxon>Gnathifera</taxon>
        <taxon>Rotifera</taxon>
        <taxon>Eurotatoria</taxon>
        <taxon>Bdelloidea</taxon>
        <taxon>Philodinida</taxon>
        <taxon>Philodinidae</taxon>
        <taxon>Rotaria</taxon>
    </lineage>
</organism>
<dbReference type="Proteomes" id="UP000663855">
    <property type="component" value="Unassembled WGS sequence"/>
</dbReference>
<dbReference type="SUPFAM" id="SSF54236">
    <property type="entry name" value="Ubiquitin-like"/>
    <property type="match status" value="1"/>
</dbReference>
<dbReference type="InterPro" id="IPR019956">
    <property type="entry name" value="Ubiquitin_dom"/>
</dbReference>
<dbReference type="Pfam" id="PF01436">
    <property type="entry name" value="NHL"/>
    <property type="match status" value="3"/>
</dbReference>
<reference evidence="4" key="1">
    <citation type="submission" date="2021-02" db="EMBL/GenBank/DDBJ databases">
        <authorList>
            <person name="Nowell W R."/>
        </authorList>
    </citation>
    <scope>NUCLEOTIDE SEQUENCE</scope>
</reference>
<name>A0A815SKH2_9BILA</name>
<dbReference type="CDD" id="cd05819">
    <property type="entry name" value="NHL"/>
    <property type="match status" value="1"/>
</dbReference>
<sequence length="360" mass="40836">MLISIRTFEGKEIPLEVQSTDTIQSVKKSVQSKERIRIDLQRLMFDNRTLQNRRTLSSYGIGDGAILYVVLRAAQHSNTVAGGYGLGNANDELCYPYGLVVDDDHQSIIIADWGNHRILQWKINETNGIVIAGGHNQGNALNQLYCPTDVLIDKETNSLIICDRGNKRVIRWSRRDGTTEGEIIINNVACWGIAMDKDRYLYISDIEKHEVRRYQIGEQNGTLVAGGHGKGVGLDQLNWPTHLFVDEHYNVYVSDTWNYRVMKWAKNASEGIVVATGFPRGLCVDSSENIYMADYGNHQLICWPKGAKEGKVFTTGDGEKDDTNQLYYPWGLSIYQNDYLYVADHSSHRVQRFPLKQIDK</sequence>
<dbReference type="InterPro" id="IPR001258">
    <property type="entry name" value="NHL_repeat"/>
</dbReference>
<dbReference type="PRINTS" id="PR00348">
    <property type="entry name" value="UBIQUITIN"/>
</dbReference>
<proteinExistence type="predicted"/>
<evidence type="ECO:0000313" key="5">
    <source>
        <dbReference type="Proteomes" id="UP000663855"/>
    </source>
</evidence>
<evidence type="ECO:0000313" key="4">
    <source>
        <dbReference type="EMBL" id="CAF1492642.1"/>
    </source>
</evidence>
<comment type="caution">
    <text evidence="4">The sequence shown here is derived from an EMBL/GenBank/DDBJ whole genome shotgun (WGS) entry which is preliminary data.</text>
</comment>
<keyword evidence="1" id="KW-0677">Repeat</keyword>
<dbReference type="OrthoDB" id="1885901at2759"/>
<dbReference type="PANTHER" id="PTHR24104">
    <property type="entry name" value="E3 UBIQUITIN-PROTEIN LIGASE NHLRC1-RELATED"/>
    <property type="match status" value="1"/>
</dbReference>
<dbReference type="Pfam" id="PF00240">
    <property type="entry name" value="ubiquitin"/>
    <property type="match status" value="1"/>
</dbReference>
<dbReference type="SUPFAM" id="SSF63829">
    <property type="entry name" value="Calcium-dependent phosphotriesterase"/>
    <property type="match status" value="1"/>
</dbReference>
<dbReference type="PROSITE" id="PS50053">
    <property type="entry name" value="UBIQUITIN_2"/>
    <property type="match status" value="1"/>
</dbReference>
<dbReference type="EMBL" id="CAJNOV010012637">
    <property type="protein sequence ID" value="CAF1492642.1"/>
    <property type="molecule type" value="Genomic_DNA"/>
</dbReference>
<evidence type="ECO:0000259" key="2">
    <source>
        <dbReference type="PROSITE" id="PS50053"/>
    </source>
</evidence>